<protein>
    <recommendedName>
        <fullName evidence="3">Bacterial Pleckstrin homology domain-containing protein</fullName>
    </recommendedName>
</protein>
<gene>
    <name evidence="1" type="ORF">FC60_GL000614</name>
</gene>
<dbReference type="RefSeq" id="WP_056937645.1">
    <property type="nucleotide sequence ID" value="NZ_AZFN01000017.1"/>
</dbReference>
<dbReference type="EMBL" id="AZFN01000017">
    <property type="protein sequence ID" value="KRM01481.1"/>
    <property type="molecule type" value="Genomic_DNA"/>
</dbReference>
<evidence type="ECO:0000313" key="1">
    <source>
        <dbReference type="EMBL" id="KRM01481.1"/>
    </source>
</evidence>
<dbReference type="Proteomes" id="UP000051739">
    <property type="component" value="Unassembled WGS sequence"/>
</dbReference>
<evidence type="ECO:0008006" key="3">
    <source>
        <dbReference type="Google" id="ProtNLM"/>
    </source>
</evidence>
<evidence type="ECO:0000313" key="2">
    <source>
        <dbReference type="Proteomes" id="UP000051739"/>
    </source>
</evidence>
<proteinExistence type="predicted"/>
<comment type="caution">
    <text evidence="1">The sequence shown here is derived from an EMBL/GenBank/DDBJ whole genome shotgun (WGS) entry which is preliminary data.</text>
</comment>
<accession>A0A0R1VE16</accession>
<dbReference type="AlphaFoldDB" id="A0A0R1VE16"/>
<reference evidence="1 2" key="1">
    <citation type="journal article" date="2015" name="Genome Announc.">
        <title>Expanding the biotechnology potential of lactobacilli through comparative genomics of 213 strains and associated genera.</title>
        <authorList>
            <person name="Sun Z."/>
            <person name="Harris H.M."/>
            <person name="McCann A."/>
            <person name="Guo C."/>
            <person name="Argimon S."/>
            <person name="Zhang W."/>
            <person name="Yang X."/>
            <person name="Jeffery I.B."/>
            <person name="Cooney J.C."/>
            <person name="Kagawa T.F."/>
            <person name="Liu W."/>
            <person name="Song Y."/>
            <person name="Salvetti E."/>
            <person name="Wrobel A."/>
            <person name="Rasinkangas P."/>
            <person name="Parkhill J."/>
            <person name="Rea M.C."/>
            <person name="O'Sullivan O."/>
            <person name="Ritari J."/>
            <person name="Douillard F.P."/>
            <person name="Paul Ross R."/>
            <person name="Yang R."/>
            <person name="Briner A.E."/>
            <person name="Felis G.E."/>
            <person name="de Vos W.M."/>
            <person name="Barrangou R."/>
            <person name="Klaenhammer T.R."/>
            <person name="Caufield P.W."/>
            <person name="Cui Y."/>
            <person name="Zhang H."/>
            <person name="O'Toole P.W."/>
        </authorList>
    </citation>
    <scope>NUCLEOTIDE SEQUENCE [LARGE SCALE GENOMIC DNA]</scope>
    <source>
        <strain evidence="1 2">DSM 16045</strain>
    </source>
</reference>
<keyword evidence="2" id="KW-1185">Reference proteome</keyword>
<name>A0A0R1VE16_9LACO</name>
<sequence>MENRVTINNQQLIIEPQGLDKVWAVKRQLSILLDHISGATIDEGIFGHLVQGFQNPGTAIPGIYYAGTFYLGGDKTFFNIKRTSKPVVIQLHDEDYDRIVIGVENPRHLVDQINNSIKHKAGKKLQIRFFPALLFIHI</sequence>
<organism evidence="1 2">
    <name type="scientific">Limosilactobacillus gastricus DSM 16045</name>
    <dbReference type="NCBI Taxonomy" id="1423749"/>
    <lineage>
        <taxon>Bacteria</taxon>
        <taxon>Bacillati</taxon>
        <taxon>Bacillota</taxon>
        <taxon>Bacilli</taxon>
        <taxon>Lactobacillales</taxon>
        <taxon>Lactobacillaceae</taxon>
        <taxon>Limosilactobacillus</taxon>
    </lineage>
</organism>